<comment type="similarity">
    <text evidence="2">Belongs to the HAP2/GCS1 family.</text>
</comment>
<dbReference type="Gramene" id="OB05G18180.1">
    <property type="protein sequence ID" value="OB05G18180.1"/>
    <property type="gene ID" value="OB05G18180"/>
</dbReference>
<keyword evidence="10" id="KW-0278">Fertilization</keyword>
<keyword evidence="4 12" id="KW-0812">Transmembrane</keyword>
<accession>J3M5E4</accession>
<evidence type="ECO:0000313" key="15">
    <source>
        <dbReference type="Proteomes" id="UP000006038"/>
    </source>
</evidence>
<evidence type="ECO:0000256" key="4">
    <source>
        <dbReference type="ARBA" id="ARBA00022692"/>
    </source>
</evidence>
<organism evidence="14">
    <name type="scientific">Oryza brachyantha</name>
    <name type="common">malo sina</name>
    <dbReference type="NCBI Taxonomy" id="4533"/>
    <lineage>
        <taxon>Eukaryota</taxon>
        <taxon>Viridiplantae</taxon>
        <taxon>Streptophyta</taxon>
        <taxon>Embryophyta</taxon>
        <taxon>Tracheophyta</taxon>
        <taxon>Spermatophyta</taxon>
        <taxon>Magnoliopsida</taxon>
        <taxon>Liliopsida</taxon>
        <taxon>Poales</taxon>
        <taxon>Poaceae</taxon>
        <taxon>BOP clade</taxon>
        <taxon>Oryzoideae</taxon>
        <taxon>Oryzeae</taxon>
        <taxon>Oryzinae</taxon>
        <taxon>Oryza</taxon>
    </lineage>
</organism>
<reference evidence="14" key="2">
    <citation type="submission" date="2013-04" db="UniProtKB">
        <authorList>
            <consortium name="EnsemblPlants"/>
        </authorList>
    </citation>
    <scope>IDENTIFICATION</scope>
</reference>
<dbReference type="InterPro" id="IPR018928">
    <property type="entry name" value="HAP2/GCS1_dom"/>
</dbReference>
<reference evidence="14" key="1">
    <citation type="journal article" date="2013" name="Nat. Commun.">
        <title>Whole-genome sequencing of Oryza brachyantha reveals mechanisms underlying Oryza genome evolution.</title>
        <authorList>
            <person name="Chen J."/>
            <person name="Huang Q."/>
            <person name="Gao D."/>
            <person name="Wang J."/>
            <person name="Lang Y."/>
            <person name="Liu T."/>
            <person name="Li B."/>
            <person name="Bai Z."/>
            <person name="Luis Goicoechea J."/>
            <person name="Liang C."/>
            <person name="Chen C."/>
            <person name="Zhang W."/>
            <person name="Sun S."/>
            <person name="Liao Y."/>
            <person name="Zhang X."/>
            <person name="Yang L."/>
            <person name="Song C."/>
            <person name="Wang M."/>
            <person name="Shi J."/>
            <person name="Liu G."/>
            <person name="Liu J."/>
            <person name="Zhou H."/>
            <person name="Zhou W."/>
            <person name="Yu Q."/>
            <person name="An N."/>
            <person name="Chen Y."/>
            <person name="Cai Q."/>
            <person name="Wang B."/>
            <person name="Liu B."/>
            <person name="Min J."/>
            <person name="Huang Y."/>
            <person name="Wu H."/>
            <person name="Li Z."/>
            <person name="Zhang Y."/>
            <person name="Yin Y."/>
            <person name="Song W."/>
            <person name="Jiang J."/>
            <person name="Jackson S.A."/>
            <person name="Wing R.A."/>
            <person name="Wang J."/>
            <person name="Chen M."/>
        </authorList>
    </citation>
    <scope>NUCLEOTIDE SEQUENCE [LARGE SCALE GENOMIC DNA]</scope>
    <source>
        <strain evidence="14">cv. IRGC 101232</strain>
    </source>
</reference>
<evidence type="ECO:0000256" key="8">
    <source>
        <dbReference type="ARBA" id="ARBA00023136"/>
    </source>
</evidence>
<keyword evidence="9" id="KW-1015">Disulfide bond</keyword>
<feature type="transmembrane region" description="Helical" evidence="12">
    <location>
        <begin position="436"/>
        <end position="462"/>
    </location>
</feature>
<evidence type="ECO:0000256" key="2">
    <source>
        <dbReference type="ARBA" id="ARBA00010929"/>
    </source>
</evidence>
<evidence type="ECO:0000256" key="12">
    <source>
        <dbReference type="SAM" id="Phobius"/>
    </source>
</evidence>
<keyword evidence="3" id="KW-1003">Cell membrane</keyword>
<keyword evidence="8 12" id="KW-0472">Membrane</keyword>
<dbReference type="GO" id="GO:0008289">
    <property type="term" value="F:lipid binding"/>
    <property type="evidence" value="ECO:0007669"/>
    <property type="project" value="UniProtKB-KW"/>
</dbReference>
<dbReference type="Pfam" id="PF10699">
    <property type="entry name" value="HAP2-GCS1"/>
    <property type="match status" value="1"/>
</dbReference>
<evidence type="ECO:0000256" key="3">
    <source>
        <dbReference type="ARBA" id="ARBA00022475"/>
    </source>
</evidence>
<evidence type="ECO:0000256" key="1">
    <source>
        <dbReference type="ARBA" id="ARBA00004251"/>
    </source>
</evidence>
<evidence type="ECO:0000256" key="9">
    <source>
        <dbReference type="ARBA" id="ARBA00023157"/>
    </source>
</evidence>
<sequence length="554" mass="60920">MAKGKANTAHCLRFPGDWFHVFGIGTRSLGFSITVQVTKRWEVVVGPENKTVVSGDNFLRAKLVGDYAGYTSIPSFEDYYLVTPRKGAGSGQPQDLGNEYSKWMLLERVRFTLDGLECDKIGVCYEAYRNQTNFCSSPFGSCLGNQLSTFWEYDQARIKQSLQPLYVVDGRRSKDLNSNLLVELSADDIEYIHQRSPARISDFRVTTFEALSQDGTANVTTKNIGKLESSYILTLNCSSGINLVEEINALGFENVSYFVSIVRRMGLGVSPVNGWRAATAGPETPKPEREGRSGPKRRVALAIGPERVAMSGRRRGRGAPDPLGVWLGHHGTHYAAGTTSALNNRIYYSEKKPKARGAAILKASDFSELDRAEYQFSTAPTVYNNGAQIVGSSDDHKKSSIRDFFGTVIGFFTGKFCRATCSSPFDFSCHIRYICIGWILMIPLLLVTLFIVCSLFCIGLHLQWSCGFCTREASWTRCTTGGRICGGWSRATTPRATRGTRKGRTTTTITGTGTGTATANNTTTTITIRGAGTNTCRRGRRKKEATGTGTSTRW</sequence>
<keyword evidence="6 12" id="KW-1133">Transmembrane helix</keyword>
<feature type="region of interest" description="Disordered" evidence="11">
    <location>
        <begin position="275"/>
        <end position="297"/>
    </location>
</feature>
<proteinExistence type="inferred from homology"/>
<evidence type="ECO:0000256" key="6">
    <source>
        <dbReference type="ARBA" id="ARBA00022989"/>
    </source>
</evidence>
<feature type="domain" description="Generative cell specific-1/HAP2" evidence="13">
    <location>
        <begin position="3"/>
        <end position="245"/>
    </location>
</feature>
<protein>
    <recommendedName>
        <fullName evidence="13">Generative cell specific-1/HAP2 domain-containing protein</fullName>
    </recommendedName>
</protein>
<dbReference type="PANTHER" id="PTHR31764">
    <property type="entry name" value="PROTEIN HAPLESS 2"/>
    <property type="match status" value="1"/>
</dbReference>
<evidence type="ECO:0000259" key="13">
    <source>
        <dbReference type="Pfam" id="PF10699"/>
    </source>
</evidence>
<keyword evidence="5" id="KW-0732">Signal</keyword>
<dbReference type="HOGENOM" id="CLU_492088_0_0_1"/>
<keyword evidence="15" id="KW-1185">Reference proteome</keyword>
<evidence type="ECO:0000256" key="11">
    <source>
        <dbReference type="SAM" id="MobiDB-lite"/>
    </source>
</evidence>
<dbReference type="GO" id="GO:0005886">
    <property type="term" value="C:plasma membrane"/>
    <property type="evidence" value="ECO:0007669"/>
    <property type="project" value="UniProtKB-SubCell"/>
</dbReference>
<evidence type="ECO:0000313" key="14">
    <source>
        <dbReference type="EnsemblPlants" id="OB05G18180.1"/>
    </source>
</evidence>
<dbReference type="InterPro" id="IPR040326">
    <property type="entry name" value="HAP2/GCS1"/>
</dbReference>
<name>J3M5E4_ORYBR</name>
<evidence type="ECO:0000256" key="5">
    <source>
        <dbReference type="ARBA" id="ARBA00022729"/>
    </source>
</evidence>
<evidence type="ECO:0000256" key="7">
    <source>
        <dbReference type="ARBA" id="ARBA00023121"/>
    </source>
</evidence>
<dbReference type="eggNOG" id="ENOG502QREH">
    <property type="taxonomic scope" value="Eukaryota"/>
</dbReference>
<dbReference type="EnsemblPlants" id="OB05G18180.1">
    <property type="protein sequence ID" value="OB05G18180.1"/>
    <property type="gene ID" value="OB05G18180"/>
</dbReference>
<dbReference type="Proteomes" id="UP000006038">
    <property type="component" value="Chromosome 5"/>
</dbReference>
<comment type="subcellular location">
    <subcellularLocation>
        <location evidence="1">Cell membrane</location>
        <topology evidence="1">Single-pass type I membrane protein</topology>
    </subcellularLocation>
</comment>
<keyword evidence="7" id="KW-0446">Lipid-binding</keyword>
<dbReference type="AlphaFoldDB" id="J3M5E4"/>
<dbReference type="PANTHER" id="PTHR31764:SF0">
    <property type="entry name" value="GENERATIVE CELL SPECIFIC-1_HAP2 DOMAIN-CONTAINING PROTEIN"/>
    <property type="match status" value="1"/>
</dbReference>
<dbReference type="OMA" id="CHIRYIC"/>
<evidence type="ECO:0000256" key="10">
    <source>
        <dbReference type="ARBA" id="ARBA00023279"/>
    </source>
</evidence>